<dbReference type="SUPFAM" id="SSF81631">
    <property type="entry name" value="PAP/OAS1 substrate-binding domain"/>
    <property type="match status" value="1"/>
</dbReference>
<organism evidence="11 12">
    <name type="scientific">Dimargaris verticillata</name>
    <dbReference type="NCBI Taxonomy" id="2761393"/>
    <lineage>
        <taxon>Eukaryota</taxon>
        <taxon>Fungi</taxon>
        <taxon>Fungi incertae sedis</taxon>
        <taxon>Zoopagomycota</taxon>
        <taxon>Kickxellomycotina</taxon>
        <taxon>Dimargaritomycetes</taxon>
        <taxon>Dimargaritales</taxon>
        <taxon>Dimargaritaceae</taxon>
        <taxon>Dimargaris</taxon>
    </lineage>
</organism>
<dbReference type="Proteomes" id="UP001151582">
    <property type="component" value="Unassembled WGS sequence"/>
</dbReference>
<proteinExistence type="inferred from homology"/>
<dbReference type="PANTHER" id="PTHR12271">
    <property type="entry name" value="POLY A POLYMERASE CID PAP -RELATED"/>
    <property type="match status" value="1"/>
</dbReference>
<feature type="domain" description="Poly(A) RNA polymerase mitochondrial-like central palm" evidence="10">
    <location>
        <begin position="4"/>
        <end position="122"/>
    </location>
</feature>
<dbReference type="EMBL" id="JANBQB010000285">
    <property type="protein sequence ID" value="KAJ1978298.1"/>
    <property type="molecule type" value="Genomic_DNA"/>
</dbReference>
<dbReference type="CDD" id="cd05402">
    <property type="entry name" value="NT_PAP_TUTase"/>
    <property type="match status" value="1"/>
</dbReference>
<dbReference type="OrthoDB" id="2274644at2759"/>
<dbReference type="Gene3D" id="3.30.460.10">
    <property type="entry name" value="Beta Polymerase, domain 2"/>
    <property type="match status" value="1"/>
</dbReference>
<dbReference type="Gene3D" id="1.10.1410.10">
    <property type="match status" value="1"/>
</dbReference>
<dbReference type="PANTHER" id="PTHR12271:SF113">
    <property type="entry name" value="POLY(A) RNA POLYMERASE CID11"/>
    <property type="match status" value="1"/>
</dbReference>
<dbReference type="EC" id="2.7.7.19" evidence="4"/>
<comment type="cofactor">
    <cofactor evidence="1">
        <name>Mn(2+)</name>
        <dbReference type="ChEBI" id="CHEBI:29035"/>
    </cofactor>
</comment>
<keyword evidence="7" id="KW-0460">Magnesium</keyword>
<evidence type="ECO:0000256" key="1">
    <source>
        <dbReference type="ARBA" id="ARBA00001936"/>
    </source>
</evidence>
<protein>
    <recommendedName>
        <fullName evidence="4">polynucleotide adenylyltransferase</fullName>
        <ecNumber evidence="4">2.7.7.19</ecNumber>
    </recommendedName>
</protein>
<evidence type="ECO:0000256" key="5">
    <source>
        <dbReference type="ARBA" id="ARBA00022679"/>
    </source>
</evidence>
<evidence type="ECO:0000313" key="12">
    <source>
        <dbReference type="Proteomes" id="UP001151582"/>
    </source>
</evidence>
<evidence type="ECO:0000256" key="3">
    <source>
        <dbReference type="ARBA" id="ARBA00008593"/>
    </source>
</evidence>
<comment type="caution">
    <text evidence="11">The sequence shown here is derived from an EMBL/GenBank/DDBJ whole genome shotgun (WGS) entry which is preliminary data.</text>
</comment>
<dbReference type="AlphaFoldDB" id="A0A9W8EC65"/>
<evidence type="ECO:0000259" key="10">
    <source>
        <dbReference type="Pfam" id="PF22600"/>
    </source>
</evidence>
<keyword evidence="5" id="KW-0808">Transferase</keyword>
<evidence type="ECO:0000256" key="7">
    <source>
        <dbReference type="ARBA" id="ARBA00022842"/>
    </source>
</evidence>
<evidence type="ECO:0000256" key="2">
    <source>
        <dbReference type="ARBA" id="ARBA00001946"/>
    </source>
</evidence>
<dbReference type="Pfam" id="PF22600">
    <property type="entry name" value="MTPAP-like_central"/>
    <property type="match status" value="1"/>
</dbReference>
<feature type="region of interest" description="Disordered" evidence="8">
    <location>
        <begin position="320"/>
        <end position="355"/>
    </location>
</feature>
<comment type="cofactor">
    <cofactor evidence="2">
        <name>Mg(2+)</name>
        <dbReference type="ChEBI" id="CHEBI:18420"/>
    </cofactor>
</comment>
<dbReference type="GO" id="GO:0031123">
    <property type="term" value="P:RNA 3'-end processing"/>
    <property type="evidence" value="ECO:0007669"/>
    <property type="project" value="TreeGrafter"/>
</dbReference>
<comment type="similarity">
    <text evidence="3">Belongs to the DNA polymerase type-B-like family.</text>
</comment>
<dbReference type="GO" id="GO:0010605">
    <property type="term" value="P:negative regulation of macromolecule metabolic process"/>
    <property type="evidence" value="ECO:0007669"/>
    <property type="project" value="UniProtKB-ARBA"/>
</dbReference>
<dbReference type="InterPro" id="IPR054708">
    <property type="entry name" value="MTPAP-like_central"/>
</dbReference>
<evidence type="ECO:0000256" key="4">
    <source>
        <dbReference type="ARBA" id="ARBA00012388"/>
    </source>
</evidence>
<evidence type="ECO:0000256" key="8">
    <source>
        <dbReference type="SAM" id="MobiDB-lite"/>
    </source>
</evidence>
<evidence type="ECO:0000256" key="6">
    <source>
        <dbReference type="ARBA" id="ARBA00022723"/>
    </source>
</evidence>
<reference evidence="11" key="1">
    <citation type="submission" date="2022-07" db="EMBL/GenBank/DDBJ databases">
        <title>Phylogenomic reconstructions and comparative analyses of Kickxellomycotina fungi.</title>
        <authorList>
            <person name="Reynolds N.K."/>
            <person name="Stajich J.E."/>
            <person name="Barry K."/>
            <person name="Grigoriev I.V."/>
            <person name="Crous P."/>
            <person name="Smith M.E."/>
        </authorList>
    </citation>
    <scope>NUCLEOTIDE SEQUENCE</scope>
    <source>
        <strain evidence="11">RSA 567</strain>
    </source>
</reference>
<feature type="compositionally biased region" description="Basic residues" evidence="8">
    <location>
        <begin position="321"/>
        <end position="334"/>
    </location>
</feature>
<dbReference type="InterPro" id="IPR002058">
    <property type="entry name" value="PAP_assoc"/>
</dbReference>
<feature type="non-terminal residue" evidence="11">
    <location>
        <position position="1"/>
    </location>
</feature>
<sequence length="355" mass="40571">TKLVPSLESIEKRKSFMQKVKRIFKTEWPSEPFKVYLFGSSCNKLATSTSDVDICISTESSKISDVRVLAKVLRKNGMCSVRCVFAKVQIVRFWDPALRLACDININNTVALHNTRMIKTFVDIDPRVQPLTMVIKYWASRRAVNDAGVGGTLSPYTWVNLLFSFLQRRSPPVLPVLHPSGPVWNARMADYESFVLSTQFDDDIAQLIGYGTRNTETLGRLLYEFFRTFAYDFDYRNAVVSLRHGRLLAKSEKDWDHGRFAGILCIEEPFDVRRNLGNSADIDSLDGIRGEFERAVRCLELDRSVETLCQAYYTNLPIYPKRQHQPRKQPRRRQPASAKTNLLEDGPKLSTGSSK</sequence>
<keyword evidence="6" id="KW-0479">Metal-binding</keyword>
<feature type="domain" description="PAP-associated" evidence="9">
    <location>
        <begin position="217"/>
        <end position="272"/>
    </location>
</feature>
<dbReference type="GO" id="GO:0046872">
    <property type="term" value="F:metal ion binding"/>
    <property type="evidence" value="ECO:0007669"/>
    <property type="project" value="UniProtKB-KW"/>
</dbReference>
<evidence type="ECO:0000313" key="11">
    <source>
        <dbReference type="EMBL" id="KAJ1978298.1"/>
    </source>
</evidence>
<dbReference type="Pfam" id="PF03828">
    <property type="entry name" value="PAP_assoc"/>
    <property type="match status" value="1"/>
</dbReference>
<keyword evidence="12" id="KW-1185">Reference proteome</keyword>
<dbReference type="SUPFAM" id="SSF81301">
    <property type="entry name" value="Nucleotidyltransferase"/>
    <property type="match status" value="1"/>
</dbReference>
<dbReference type="GO" id="GO:1990817">
    <property type="term" value="F:poly(A) RNA polymerase activity"/>
    <property type="evidence" value="ECO:0007669"/>
    <property type="project" value="UniProtKB-EC"/>
</dbReference>
<gene>
    <name evidence="11" type="ORF">H4R34_003250</name>
</gene>
<accession>A0A9W8EC65</accession>
<name>A0A9W8EC65_9FUNG</name>
<evidence type="ECO:0000259" key="9">
    <source>
        <dbReference type="Pfam" id="PF03828"/>
    </source>
</evidence>
<dbReference type="InterPro" id="IPR043519">
    <property type="entry name" value="NT_sf"/>
</dbReference>